<dbReference type="PANTHER" id="PTHR12383">
    <property type="entry name" value="PROTEASE FAMILY S26 MITOCHONDRIAL INNER MEMBRANE PROTEASE-RELATED"/>
    <property type="match status" value="1"/>
</dbReference>
<dbReference type="Proteomes" id="UP001165080">
    <property type="component" value="Unassembled WGS sequence"/>
</dbReference>
<dbReference type="Pfam" id="PF10502">
    <property type="entry name" value="Peptidase_S26"/>
    <property type="match status" value="2"/>
</dbReference>
<keyword evidence="4" id="KW-0496">Mitochondrion</keyword>
<keyword evidence="2" id="KW-0999">Mitochondrion inner membrane</keyword>
<feature type="domain" description="Peptidase S26" evidence="8">
    <location>
        <begin position="31"/>
        <end position="107"/>
    </location>
</feature>
<proteinExistence type="inferred from homology"/>
<evidence type="ECO:0000256" key="3">
    <source>
        <dbReference type="ARBA" id="ARBA00022801"/>
    </source>
</evidence>
<evidence type="ECO:0000256" key="2">
    <source>
        <dbReference type="ARBA" id="ARBA00022792"/>
    </source>
</evidence>
<dbReference type="FunFam" id="2.10.109.10:FF:000015">
    <property type="entry name" value="Mitochondrial inner membrane protease subunit 1"/>
    <property type="match status" value="1"/>
</dbReference>
<dbReference type="AlphaFoldDB" id="A0A9W6BH87"/>
<dbReference type="PANTHER" id="PTHR12383:SF16">
    <property type="entry name" value="MITOCHONDRIAL INNER MEMBRANE PROTEASE SUBUNIT 1"/>
    <property type="match status" value="1"/>
</dbReference>
<feature type="domain" description="Peptidase S26" evidence="8">
    <location>
        <begin position="119"/>
        <end position="158"/>
    </location>
</feature>
<gene>
    <name evidence="9" type="primary">PLEST003476</name>
    <name evidence="9" type="ORF">PLESTB_000545300</name>
</gene>
<dbReference type="GO" id="GO:0006627">
    <property type="term" value="P:protein processing involved in protein targeting to mitochondrion"/>
    <property type="evidence" value="ECO:0007669"/>
    <property type="project" value="TreeGrafter"/>
</dbReference>
<feature type="active site" evidence="7">
    <location>
        <position position="96"/>
    </location>
</feature>
<dbReference type="InterPro" id="IPR036286">
    <property type="entry name" value="LexA/Signal_pep-like_sf"/>
</dbReference>
<dbReference type="InterPro" id="IPR052064">
    <property type="entry name" value="Mito_IMP1_subunit"/>
</dbReference>
<dbReference type="GO" id="GO:0006465">
    <property type="term" value="P:signal peptide processing"/>
    <property type="evidence" value="ECO:0007669"/>
    <property type="project" value="InterPro"/>
</dbReference>
<dbReference type="InterPro" id="IPR019758">
    <property type="entry name" value="Pept_S26A_signal_pept_1_CS"/>
</dbReference>
<evidence type="ECO:0000313" key="10">
    <source>
        <dbReference type="Proteomes" id="UP001165080"/>
    </source>
</evidence>
<evidence type="ECO:0000256" key="6">
    <source>
        <dbReference type="ARBA" id="ARBA00038445"/>
    </source>
</evidence>
<dbReference type="Gene3D" id="2.10.109.10">
    <property type="entry name" value="Umud Fragment, subunit A"/>
    <property type="match status" value="1"/>
</dbReference>
<keyword evidence="10" id="KW-1185">Reference proteome</keyword>
<dbReference type="PRINTS" id="PR00727">
    <property type="entry name" value="LEADERPTASE"/>
</dbReference>
<protein>
    <recommendedName>
        <fullName evidence="8">Peptidase S26 domain-containing protein</fullName>
    </recommendedName>
</protein>
<evidence type="ECO:0000313" key="9">
    <source>
        <dbReference type="EMBL" id="GLC51760.1"/>
    </source>
</evidence>
<evidence type="ECO:0000256" key="7">
    <source>
        <dbReference type="PIRSR" id="PIRSR600223-1"/>
    </source>
</evidence>
<dbReference type="GO" id="GO:0004252">
    <property type="term" value="F:serine-type endopeptidase activity"/>
    <property type="evidence" value="ECO:0007669"/>
    <property type="project" value="InterPro"/>
</dbReference>
<comment type="caution">
    <text evidence="9">The sequence shown here is derived from an EMBL/GenBank/DDBJ whole genome shotgun (WGS) entry which is preliminary data.</text>
</comment>
<dbReference type="GO" id="GO:0042720">
    <property type="term" value="C:mitochondrial inner membrane peptidase complex"/>
    <property type="evidence" value="ECO:0007669"/>
    <property type="project" value="TreeGrafter"/>
</dbReference>
<organism evidence="9 10">
    <name type="scientific">Pleodorina starrii</name>
    <dbReference type="NCBI Taxonomy" id="330485"/>
    <lineage>
        <taxon>Eukaryota</taxon>
        <taxon>Viridiplantae</taxon>
        <taxon>Chlorophyta</taxon>
        <taxon>core chlorophytes</taxon>
        <taxon>Chlorophyceae</taxon>
        <taxon>CS clade</taxon>
        <taxon>Chlamydomonadales</taxon>
        <taxon>Volvocaceae</taxon>
        <taxon>Pleodorina</taxon>
    </lineage>
</organism>
<dbReference type="SUPFAM" id="SSF51306">
    <property type="entry name" value="LexA/Signal peptidase"/>
    <property type="match status" value="1"/>
</dbReference>
<dbReference type="CDD" id="cd06530">
    <property type="entry name" value="S26_SPase_I"/>
    <property type="match status" value="1"/>
</dbReference>
<dbReference type="InterPro" id="IPR000223">
    <property type="entry name" value="Pept_S26A_signal_pept_1"/>
</dbReference>
<accession>A0A9W6BH87</accession>
<dbReference type="OrthoDB" id="308440at2759"/>
<feature type="active site" evidence="7">
    <location>
        <position position="52"/>
    </location>
</feature>
<evidence type="ECO:0000256" key="1">
    <source>
        <dbReference type="ARBA" id="ARBA00004273"/>
    </source>
</evidence>
<dbReference type="PROSITE" id="PS00761">
    <property type="entry name" value="SPASE_I_3"/>
    <property type="match status" value="1"/>
</dbReference>
<evidence type="ECO:0000259" key="8">
    <source>
        <dbReference type="Pfam" id="PF10502"/>
    </source>
</evidence>
<keyword evidence="5" id="KW-0472">Membrane</keyword>
<keyword evidence="3" id="KW-0378">Hydrolase</keyword>
<evidence type="ECO:0000256" key="4">
    <source>
        <dbReference type="ARBA" id="ARBA00023128"/>
    </source>
</evidence>
<comment type="similarity">
    <text evidence="6">Belongs to the peptidase S26 family. IMP1 subfamily.</text>
</comment>
<evidence type="ECO:0000256" key="5">
    <source>
        <dbReference type="ARBA" id="ARBA00023136"/>
    </source>
</evidence>
<sequence length="176" mass="19791">MSAGASWARYQQRFRDWMSAARTNTSTFLHTLSCFYVFSRYGLFVSKVTGPSMLPTFGGQGDFVIAEAVTPMWGQLKPGDVVICTRPVDPAESIIKRVVALEGEEVILYPDRESSEIRRVKVPAGHVWIQGDNLTQSLDSRQYGPVPRAMVRGRVVLQIFPKPGWVDNSIDAVRRW</sequence>
<dbReference type="EMBL" id="BRXU01000005">
    <property type="protein sequence ID" value="GLC51760.1"/>
    <property type="molecule type" value="Genomic_DNA"/>
</dbReference>
<dbReference type="InterPro" id="IPR019533">
    <property type="entry name" value="Peptidase_S26"/>
</dbReference>
<reference evidence="9 10" key="1">
    <citation type="journal article" date="2023" name="Commun. Biol.">
        <title>Reorganization of the ancestral sex-determining regions during the evolution of trioecy in Pleodorina starrii.</title>
        <authorList>
            <person name="Takahashi K."/>
            <person name="Suzuki S."/>
            <person name="Kawai-Toyooka H."/>
            <person name="Yamamoto K."/>
            <person name="Hamaji T."/>
            <person name="Ootsuki R."/>
            <person name="Yamaguchi H."/>
            <person name="Kawachi M."/>
            <person name="Higashiyama T."/>
            <person name="Nozaki H."/>
        </authorList>
    </citation>
    <scope>NUCLEOTIDE SEQUENCE [LARGE SCALE GENOMIC DNA]</scope>
    <source>
        <strain evidence="9 10">NIES-4479</strain>
    </source>
</reference>
<name>A0A9W6BH87_9CHLO</name>
<comment type="subcellular location">
    <subcellularLocation>
        <location evidence="1">Mitochondrion inner membrane</location>
    </subcellularLocation>
</comment>